<organism evidence="1 2">
    <name type="scientific">Williamsia deligens</name>
    <dbReference type="NCBI Taxonomy" id="321325"/>
    <lineage>
        <taxon>Bacteria</taxon>
        <taxon>Bacillati</taxon>
        <taxon>Actinomycetota</taxon>
        <taxon>Actinomycetes</taxon>
        <taxon>Mycobacteriales</taxon>
        <taxon>Nocardiaceae</taxon>
        <taxon>Williamsia</taxon>
    </lineage>
</organism>
<protein>
    <submittedName>
        <fullName evidence="1">Uncharacterized protein</fullName>
    </submittedName>
</protein>
<gene>
    <name evidence="1" type="ORF">ACFQ04_20595</name>
</gene>
<accession>A0ABW3GEH8</accession>
<keyword evidence="2" id="KW-1185">Reference proteome</keyword>
<dbReference type="InterPro" id="IPR029058">
    <property type="entry name" value="AB_hydrolase_fold"/>
</dbReference>
<proteinExistence type="predicted"/>
<dbReference type="RefSeq" id="WP_253649230.1">
    <property type="nucleotide sequence ID" value="NZ_BAAAMO010000015.1"/>
</dbReference>
<name>A0ABW3GEH8_9NOCA</name>
<reference evidence="2" key="1">
    <citation type="journal article" date="2019" name="Int. J. Syst. Evol. Microbiol.">
        <title>The Global Catalogue of Microorganisms (GCM) 10K type strain sequencing project: providing services to taxonomists for standard genome sequencing and annotation.</title>
        <authorList>
            <consortium name="The Broad Institute Genomics Platform"/>
            <consortium name="The Broad Institute Genome Sequencing Center for Infectious Disease"/>
            <person name="Wu L."/>
            <person name="Ma J."/>
        </authorList>
    </citation>
    <scope>NUCLEOTIDE SEQUENCE [LARGE SCALE GENOMIC DNA]</scope>
    <source>
        <strain evidence="2">CCUG 50873</strain>
    </source>
</reference>
<sequence>MTANMLAPVPGDELQYRAEIAPIGTLTYQQSVDAGVDAVAEYDAAGGPYVMITYSLGCCVGIEAIIRGRAPRCIGVVAVANPLRCGGVGRPTWGIAGQVQVPVPIVNLWIPDDPITSLPGTDGSRALAVAITGRDQPRSLGWWNAAAIVASMWRYLVAGRHTAYAHERMADGRTYIERARDEADRMVAAPGDGR</sequence>
<evidence type="ECO:0000313" key="2">
    <source>
        <dbReference type="Proteomes" id="UP001597068"/>
    </source>
</evidence>
<dbReference type="EMBL" id="JBHTIL010000009">
    <property type="protein sequence ID" value="MFD0928140.1"/>
    <property type="molecule type" value="Genomic_DNA"/>
</dbReference>
<comment type="caution">
    <text evidence="1">The sequence shown here is derived from an EMBL/GenBank/DDBJ whole genome shotgun (WGS) entry which is preliminary data.</text>
</comment>
<evidence type="ECO:0000313" key="1">
    <source>
        <dbReference type="EMBL" id="MFD0928140.1"/>
    </source>
</evidence>
<dbReference type="Gene3D" id="3.40.50.1820">
    <property type="entry name" value="alpha/beta hydrolase"/>
    <property type="match status" value="1"/>
</dbReference>
<dbReference type="Proteomes" id="UP001597068">
    <property type="component" value="Unassembled WGS sequence"/>
</dbReference>